<dbReference type="EMBL" id="JAPDRN010000013">
    <property type="protein sequence ID" value="KAJ9640874.1"/>
    <property type="molecule type" value="Genomic_DNA"/>
</dbReference>
<name>A0AA38YAD3_9EURO</name>
<keyword evidence="2" id="KW-1185">Reference proteome</keyword>
<dbReference type="SUPFAM" id="SSF53850">
    <property type="entry name" value="Periplasmic binding protein-like II"/>
    <property type="match status" value="1"/>
</dbReference>
<gene>
    <name evidence="1" type="ORF">H2204_003163</name>
</gene>
<evidence type="ECO:0000313" key="2">
    <source>
        <dbReference type="Proteomes" id="UP001172681"/>
    </source>
</evidence>
<reference evidence="1" key="1">
    <citation type="submission" date="2022-10" db="EMBL/GenBank/DDBJ databases">
        <title>Culturing micro-colonial fungi from biological soil crusts in the Mojave desert and describing Neophaeococcomyces mojavensis, and introducing the new genera and species Taxawa tesnikishii.</title>
        <authorList>
            <person name="Kurbessoian T."/>
            <person name="Stajich J.E."/>
        </authorList>
    </citation>
    <scope>NUCLEOTIDE SEQUENCE</scope>
    <source>
        <strain evidence="1">TK_35</strain>
    </source>
</reference>
<evidence type="ECO:0000313" key="1">
    <source>
        <dbReference type="EMBL" id="KAJ9640874.1"/>
    </source>
</evidence>
<proteinExistence type="predicted"/>
<accession>A0AA38YAD3</accession>
<organism evidence="1 2">
    <name type="scientific">Knufia peltigerae</name>
    <dbReference type="NCBI Taxonomy" id="1002370"/>
    <lineage>
        <taxon>Eukaryota</taxon>
        <taxon>Fungi</taxon>
        <taxon>Dikarya</taxon>
        <taxon>Ascomycota</taxon>
        <taxon>Pezizomycotina</taxon>
        <taxon>Eurotiomycetes</taxon>
        <taxon>Chaetothyriomycetidae</taxon>
        <taxon>Chaetothyriales</taxon>
        <taxon>Trichomeriaceae</taxon>
        <taxon>Knufia</taxon>
    </lineage>
</organism>
<dbReference type="AlphaFoldDB" id="A0AA38YAD3"/>
<sequence>MDGVHIDKNGEPRLSRTYDLKFIGDWGGANFHRICSWLTQEFCDRAGPGSRTSIRSLRDGGLDALKQLHDGAADLAICTPAGLMGKALTGEAPFPVAMPHLRAIGTLPQNDRLVLALDPAYKIKSFEEIRAQKPPLRIATSLNDGTNFIGYVADEFLKAHGMSQAIIESWGGSVVRAQRPEQCMALVENGQADGLLQEAIMTVWWRRLIDSGRLVPLPAEPAALKSIKSSVGLGTNALPTGFWDSLTYELPALDFSDFVILVRDDMPGEVAFLLTWCLVETRHMIEGQYKHIPPAKSPLSYPLCPDKMRQTSVPLHQGSEEYYSKRHTLGLSNGKTTISPF</sequence>
<protein>
    <submittedName>
        <fullName evidence="1">Uncharacterized protein</fullName>
    </submittedName>
</protein>
<dbReference type="Gene3D" id="3.40.190.10">
    <property type="entry name" value="Periplasmic binding protein-like II"/>
    <property type="match status" value="2"/>
</dbReference>
<dbReference type="Proteomes" id="UP001172681">
    <property type="component" value="Unassembled WGS sequence"/>
</dbReference>
<comment type="caution">
    <text evidence="1">The sequence shown here is derived from an EMBL/GenBank/DDBJ whole genome shotgun (WGS) entry which is preliminary data.</text>
</comment>